<evidence type="ECO:0000313" key="4">
    <source>
        <dbReference type="EMBL" id="MCH8615796.1"/>
    </source>
</evidence>
<accession>A0ABS9VLF2</accession>
<evidence type="ECO:0000259" key="3">
    <source>
        <dbReference type="PROSITE" id="PS50110"/>
    </source>
</evidence>
<comment type="caution">
    <text evidence="4">The sequence shown here is derived from an EMBL/GenBank/DDBJ whole genome shotgun (WGS) entry which is preliminary data.</text>
</comment>
<evidence type="ECO:0000256" key="2">
    <source>
        <dbReference type="PROSITE-ProRule" id="PRU00169"/>
    </source>
</evidence>
<reference evidence="4 5" key="1">
    <citation type="submission" date="2022-03" db="EMBL/GenBank/DDBJ databases">
        <authorList>
            <person name="Jo J.-H."/>
            <person name="Im W.-T."/>
        </authorList>
    </citation>
    <scope>NUCLEOTIDE SEQUENCE [LARGE SCALE GENOMIC DNA]</scope>
    <source>
        <strain evidence="4 5">SM33</strain>
    </source>
</reference>
<dbReference type="SUPFAM" id="SSF52172">
    <property type="entry name" value="CheY-like"/>
    <property type="match status" value="1"/>
</dbReference>
<sequence>MLFGKRKRVVNRILIVEDEPLTAFDNEVMLGDLGYEVVATLDSFEDAIGLLENEKVDLILSDYRLSGRKTGMDLARAAKNRGIPIVFSTGHKLPAESVKLAVGCINKPYSERTLKLGINAVDKHLAGEKVKPPKGMEIFVPTVAKE</sequence>
<dbReference type="InterPro" id="IPR011006">
    <property type="entry name" value="CheY-like_superfamily"/>
</dbReference>
<evidence type="ECO:0000256" key="1">
    <source>
        <dbReference type="ARBA" id="ARBA00022553"/>
    </source>
</evidence>
<gene>
    <name evidence="4" type="ORF">LZ016_06735</name>
</gene>
<dbReference type="Pfam" id="PF00072">
    <property type="entry name" value="Response_reg"/>
    <property type="match status" value="1"/>
</dbReference>
<dbReference type="PROSITE" id="PS50110">
    <property type="entry name" value="RESPONSE_REGULATORY"/>
    <property type="match status" value="1"/>
</dbReference>
<proteinExistence type="predicted"/>
<feature type="domain" description="Response regulatory" evidence="3">
    <location>
        <begin position="12"/>
        <end position="122"/>
    </location>
</feature>
<dbReference type="EMBL" id="JAKZHW010000001">
    <property type="protein sequence ID" value="MCH8615796.1"/>
    <property type="molecule type" value="Genomic_DNA"/>
</dbReference>
<dbReference type="RefSeq" id="WP_241446636.1">
    <property type="nucleotide sequence ID" value="NZ_JAKZHW010000001.1"/>
</dbReference>
<dbReference type="InterPro" id="IPR050595">
    <property type="entry name" value="Bact_response_regulator"/>
</dbReference>
<dbReference type="PANTHER" id="PTHR44591">
    <property type="entry name" value="STRESS RESPONSE REGULATOR PROTEIN 1"/>
    <property type="match status" value="1"/>
</dbReference>
<dbReference type="InterPro" id="IPR001789">
    <property type="entry name" value="Sig_transdc_resp-reg_receiver"/>
</dbReference>
<keyword evidence="1 2" id="KW-0597">Phosphoprotein</keyword>
<dbReference type="Proteomes" id="UP001203058">
    <property type="component" value="Unassembled WGS sequence"/>
</dbReference>
<dbReference type="PANTHER" id="PTHR44591:SF21">
    <property type="entry name" value="TWO-COMPONENT RESPONSE REGULATOR"/>
    <property type="match status" value="1"/>
</dbReference>
<dbReference type="SMART" id="SM00448">
    <property type="entry name" value="REC"/>
    <property type="match status" value="1"/>
</dbReference>
<name>A0ABS9VLF2_9SPHN</name>
<organism evidence="4 5">
    <name type="scientific">Sphingomonas telluris</name>
    <dbReference type="NCBI Taxonomy" id="2907998"/>
    <lineage>
        <taxon>Bacteria</taxon>
        <taxon>Pseudomonadati</taxon>
        <taxon>Pseudomonadota</taxon>
        <taxon>Alphaproteobacteria</taxon>
        <taxon>Sphingomonadales</taxon>
        <taxon>Sphingomonadaceae</taxon>
        <taxon>Sphingomonas</taxon>
    </lineage>
</organism>
<protein>
    <submittedName>
        <fullName evidence="4">Response regulator</fullName>
    </submittedName>
</protein>
<keyword evidence="5" id="KW-1185">Reference proteome</keyword>
<feature type="modified residue" description="4-aspartylphosphate" evidence="2">
    <location>
        <position position="62"/>
    </location>
</feature>
<evidence type="ECO:0000313" key="5">
    <source>
        <dbReference type="Proteomes" id="UP001203058"/>
    </source>
</evidence>
<dbReference type="Gene3D" id="3.40.50.2300">
    <property type="match status" value="1"/>
</dbReference>